<dbReference type="InterPro" id="IPR051431">
    <property type="entry name" value="TFIID_subunit_9"/>
</dbReference>
<evidence type="ECO:0000256" key="2">
    <source>
        <dbReference type="ARBA" id="ARBA00007646"/>
    </source>
</evidence>
<dbReference type="GO" id="GO:0051123">
    <property type="term" value="P:RNA polymerase II preinitiation complex assembly"/>
    <property type="evidence" value="ECO:0007669"/>
    <property type="project" value="TreeGrafter"/>
</dbReference>
<evidence type="ECO:0000256" key="6">
    <source>
        <dbReference type="SAM" id="MobiDB-lite"/>
    </source>
</evidence>
<dbReference type="GO" id="GO:0046982">
    <property type="term" value="F:protein heterodimerization activity"/>
    <property type="evidence" value="ECO:0007669"/>
    <property type="project" value="InterPro"/>
</dbReference>
<comment type="similarity">
    <text evidence="2">Belongs to the TAF9 family.</text>
</comment>
<dbReference type="AlphaFoldDB" id="A0A0P5SHU8"/>
<dbReference type="OrthoDB" id="341924at2759"/>
<keyword evidence="7" id="KW-0648">Protein biosynthesis</keyword>
<dbReference type="GO" id="GO:0003713">
    <property type="term" value="F:transcription coactivator activity"/>
    <property type="evidence" value="ECO:0007669"/>
    <property type="project" value="TreeGrafter"/>
</dbReference>
<proteinExistence type="inferred from homology"/>
<dbReference type="PANTHER" id="PTHR48068">
    <property type="entry name" value="TAF9 RNA POLYMERASE II, TATA BOX-BINDING PROTEIN (TBP)-ASSOCIATED FACTOR"/>
    <property type="match status" value="1"/>
</dbReference>
<protein>
    <submittedName>
        <fullName evidence="7">Transcription initiation factor TFIID subunit</fullName>
    </submittedName>
</protein>
<dbReference type="GO" id="GO:0005669">
    <property type="term" value="C:transcription factor TFIID complex"/>
    <property type="evidence" value="ECO:0007669"/>
    <property type="project" value="TreeGrafter"/>
</dbReference>
<comment type="subcellular location">
    <subcellularLocation>
        <location evidence="1">Nucleus</location>
    </subcellularLocation>
</comment>
<evidence type="ECO:0000256" key="4">
    <source>
        <dbReference type="ARBA" id="ARBA00023163"/>
    </source>
</evidence>
<dbReference type="FunFam" id="1.10.20.10:FF:000018">
    <property type="entry name" value="Transcription initiation factor TFIID subunit 9"/>
    <property type="match status" value="1"/>
</dbReference>
<dbReference type="PANTHER" id="PTHR48068:SF4">
    <property type="entry name" value="TATA-BOX BINDING PROTEIN ASSOCIATED FACTOR 9"/>
    <property type="match status" value="1"/>
</dbReference>
<dbReference type="EMBL" id="GDIQ01093703">
    <property type="protein sequence ID" value="JAL58023.1"/>
    <property type="molecule type" value="Transcribed_RNA"/>
</dbReference>
<feature type="region of interest" description="Disordered" evidence="6">
    <location>
        <begin position="198"/>
        <end position="229"/>
    </location>
</feature>
<keyword evidence="4" id="KW-0804">Transcription</keyword>
<dbReference type="GO" id="GO:0000124">
    <property type="term" value="C:SAGA complex"/>
    <property type="evidence" value="ECO:0007669"/>
    <property type="project" value="TreeGrafter"/>
</dbReference>
<dbReference type="EMBL" id="GDIQ01091449">
    <property type="protein sequence ID" value="JAL60277.1"/>
    <property type="molecule type" value="Transcribed_RNA"/>
</dbReference>
<dbReference type="InterPro" id="IPR009072">
    <property type="entry name" value="Histone-fold"/>
</dbReference>
<dbReference type="CDD" id="cd07979">
    <property type="entry name" value="HFD_TAF9"/>
    <property type="match status" value="1"/>
</dbReference>
<dbReference type="SUPFAM" id="SSF47113">
    <property type="entry name" value="Histone-fold"/>
    <property type="match status" value="1"/>
</dbReference>
<keyword evidence="3" id="KW-0805">Transcription regulation</keyword>
<dbReference type="InterPro" id="IPR003162">
    <property type="entry name" value="TFIID-31"/>
</dbReference>
<accession>A0A0P5SHU8</accession>
<evidence type="ECO:0000256" key="3">
    <source>
        <dbReference type="ARBA" id="ARBA00023015"/>
    </source>
</evidence>
<name>A0A0P5SHU8_9CRUS</name>
<dbReference type="GO" id="GO:0016251">
    <property type="term" value="F:RNA polymerase II general transcription initiation factor activity"/>
    <property type="evidence" value="ECO:0007669"/>
    <property type="project" value="TreeGrafter"/>
</dbReference>
<sequence length="229" mass="24972">MSTKIPRDAQVIQAILKDMGIIEYEPRVINQLLEFIYQLLTTVLDDAKAYANHAKKKGIDLDDVKLAVSMQMEQSFTSPPPREILMEVARSKNSIPLPSVKPHCGIRLPPDCHCLAACNYKLKTIKKTLPKSSMALSGSTPGSRMGMLGAGRAVHRPSSPAVRVTTINAGTPSTPRPLVKINTGSTSTPANVPKIQIAFPAQPNQPAEKMDMDARGVKREREDDDYDAA</sequence>
<evidence type="ECO:0000313" key="7">
    <source>
        <dbReference type="EMBL" id="JAL60277.1"/>
    </source>
</evidence>
<keyword evidence="5" id="KW-0539">Nucleus</keyword>
<dbReference type="Pfam" id="PF02291">
    <property type="entry name" value="TFIID-31kDa"/>
    <property type="match status" value="1"/>
</dbReference>
<reference evidence="7" key="1">
    <citation type="submission" date="2015-10" db="EMBL/GenBank/DDBJ databases">
        <title>EvidentialGene: Evidence-directed Construction of Complete mRNA Transcriptomes without Genomes.</title>
        <authorList>
            <person name="Gilbert D.G."/>
        </authorList>
    </citation>
    <scope>NUCLEOTIDE SEQUENCE</scope>
</reference>
<feature type="compositionally biased region" description="Basic and acidic residues" evidence="6">
    <location>
        <begin position="208"/>
        <end position="221"/>
    </location>
</feature>
<keyword evidence="7" id="KW-0396">Initiation factor</keyword>
<organism evidence="7">
    <name type="scientific">Daphnia magna</name>
    <dbReference type="NCBI Taxonomy" id="35525"/>
    <lineage>
        <taxon>Eukaryota</taxon>
        <taxon>Metazoa</taxon>
        <taxon>Ecdysozoa</taxon>
        <taxon>Arthropoda</taxon>
        <taxon>Crustacea</taxon>
        <taxon>Branchiopoda</taxon>
        <taxon>Diplostraca</taxon>
        <taxon>Cladocera</taxon>
        <taxon>Anomopoda</taxon>
        <taxon>Daphniidae</taxon>
        <taxon>Daphnia</taxon>
    </lineage>
</organism>
<dbReference type="Gene3D" id="1.10.20.10">
    <property type="entry name" value="Histone, subunit A"/>
    <property type="match status" value="1"/>
</dbReference>
<evidence type="ECO:0000256" key="1">
    <source>
        <dbReference type="ARBA" id="ARBA00004123"/>
    </source>
</evidence>
<dbReference type="GO" id="GO:0003743">
    <property type="term" value="F:translation initiation factor activity"/>
    <property type="evidence" value="ECO:0007669"/>
    <property type="project" value="UniProtKB-KW"/>
</dbReference>
<evidence type="ECO:0000256" key="5">
    <source>
        <dbReference type="ARBA" id="ARBA00023242"/>
    </source>
</evidence>